<gene>
    <name evidence="5" type="ORF">DIATSA_LOCUS8559</name>
</gene>
<keyword evidence="1" id="KW-0539">Nucleus</keyword>
<dbReference type="InterPro" id="IPR006578">
    <property type="entry name" value="MADF-dom"/>
</dbReference>
<dbReference type="PANTHER" id="PTHR12243">
    <property type="entry name" value="MADF DOMAIN TRANSCRIPTION FACTOR"/>
    <property type="match status" value="1"/>
</dbReference>
<dbReference type="Proteomes" id="UP001153714">
    <property type="component" value="Chromosome 3"/>
</dbReference>
<dbReference type="PANTHER" id="PTHR12243:SF60">
    <property type="entry name" value="SI:CH211-15D5.12-RELATED"/>
    <property type="match status" value="1"/>
</dbReference>
<keyword evidence="6" id="KW-1185">Reference proteome</keyword>
<protein>
    <recommendedName>
        <fullName evidence="7">Transcription factor Adf-1</fullName>
    </recommendedName>
</protein>
<evidence type="ECO:0008006" key="7">
    <source>
        <dbReference type="Google" id="ProtNLM"/>
    </source>
</evidence>
<dbReference type="GO" id="GO:0005634">
    <property type="term" value="C:nucleus"/>
    <property type="evidence" value="ECO:0007669"/>
    <property type="project" value="UniProtKB-SubCell"/>
</dbReference>
<dbReference type="SMART" id="SM00595">
    <property type="entry name" value="MADF"/>
    <property type="match status" value="1"/>
</dbReference>
<dbReference type="InterPro" id="IPR004210">
    <property type="entry name" value="BESS_motif"/>
</dbReference>
<dbReference type="InterPro" id="IPR039353">
    <property type="entry name" value="TF_Adf1"/>
</dbReference>
<evidence type="ECO:0000256" key="2">
    <source>
        <dbReference type="SAM" id="MobiDB-lite"/>
    </source>
</evidence>
<dbReference type="GO" id="GO:0003677">
    <property type="term" value="F:DNA binding"/>
    <property type="evidence" value="ECO:0007669"/>
    <property type="project" value="InterPro"/>
</dbReference>
<evidence type="ECO:0000313" key="5">
    <source>
        <dbReference type="EMBL" id="CAG9790912.1"/>
    </source>
</evidence>
<dbReference type="GO" id="GO:0006357">
    <property type="term" value="P:regulation of transcription by RNA polymerase II"/>
    <property type="evidence" value="ECO:0007669"/>
    <property type="project" value="TreeGrafter"/>
</dbReference>
<proteinExistence type="predicted"/>
<name>A0A9N9WHF0_9NEOP</name>
<evidence type="ECO:0000256" key="1">
    <source>
        <dbReference type="PROSITE-ProRule" id="PRU00371"/>
    </source>
</evidence>
<feature type="domain" description="MADF" evidence="3">
    <location>
        <begin position="7"/>
        <end position="91"/>
    </location>
</feature>
<reference evidence="5" key="2">
    <citation type="submission" date="2022-10" db="EMBL/GenBank/DDBJ databases">
        <authorList>
            <consortium name="ENA_rothamsted_submissions"/>
            <consortium name="culmorum"/>
            <person name="King R."/>
        </authorList>
    </citation>
    <scope>NUCLEOTIDE SEQUENCE</scope>
</reference>
<evidence type="ECO:0000259" key="3">
    <source>
        <dbReference type="PROSITE" id="PS51029"/>
    </source>
</evidence>
<organism evidence="5 6">
    <name type="scientific">Diatraea saccharalis</name>
    <name type="common">sugarcane borer</name>
    <dbReference type="NCBI Taxonomy" id="40085"/>
    <lineage>
        <taxon>Eukaryota</taxon>
        <taxon>Metazoa</taxon>
        <taxon>Ecdysozoa</taxon>
        <taxon>Arthropoda</taxon>
        <taxon>Hexapoda</taxon>
        <taxon>Insecta</taxon>
        <taxon>Pterygota</taxon>
        <taxon>Neoptera</taxon>
        <taxon>Endopterygota</taxon>
        <taxon>Lepidoptera</taxon>
        <taxon>Glossata</taxon>
        <taxon>Ditrysia</taxon>
        <taxon>Pyraloidea</taxon>
        <taxon>Crambidae</taxon>
        <taxon>Crambinae</taxon>
        <taxon>Diatraea</taxon>
    </lineage>
</organism>
<dbReference type="Pfam" id="PF10545">
    <property type="entry name" value="MADF_DNA_bdg"/>
    <property type="match status" value="1"/>
</dbReference>
<dbReference type="PROSITE" id="PS51029">
    <property type="entry name" value="MADF"/>
    <property type="match status" value="1"/>
</dbReference>
<dbReference type="AlphaFoldDB" id="A0A9N9WHF0"/>
<feature type="domain" description="BESS" evidence="4">
    <location>
        <begin position="162"/>
        <end position="201"/>
    </location>
</feature>
<sequence length="234" mass="27636">MGDKNLLLVKSIEKFPCIYNYNCIDYSKKEVTDKAWNEIANETKLTVGECREKWKNLRYGFIRSLRPNPDGSFKKKYYLHDDMEFVLPFVKLIPKSSYMPRANLEIDTDEEITDYANENGQSPQFYDYDNMLENAEPLRKRTRQYEPSIKYLQHKTSLDKVNDSRKMFLLSLLPEINELTESQMKCFRRKVLALLDEIVDVPNQFGTNNRMWQTERPQSASSQDNDCIIKSELP</sequence>
<dbReference type="EMBL" id="OU893334">
    <property type="protein sequence ID" value="CAG9790912.1"/>
    <property type="molecule type" value="Genomic_DNA"/>
</dbReference>
<evidence type="ECO:0000259" key="4">
    <source>
        <dbReference type="PROSITE" id="PS51031"/>
    </source>
</evidence>
<reference evidence="5" key="1">
    <citation type="submission" date="2021-12" db="EMBL/GenBank/DDBJ databases">
        <authorList>
            <person name="King R."/>
        </authorList>
    </citation>
    <scope>NUCLEOTIDE SEQUENCE</scope>
</reference>
<dbReference type="OrthoDB" id="6147983at2759"/>
<feature type="compositionally biased region" description="Polar residues" evidence="2">
    <location>
        <begin position="214"/>
        <end position="225"/>
    </location>
</feature>
<accession>A0A9N9WHF0</accession>
<comment type="subcellular location">
    <subcellularLocation>
        <location evidence="1">Nucleus</location>
    </subcellularLocation>
</comment>
<evidence type="ECO:0000313" key="6">
    <source>
        <dbReference type="Proteomes" id="UP001153714"/>
    </source>
</evidence>
<feature type="region of interest" description="Disordered" evidence="2">
    <location>
        <begin position="214"/>
        <end position="234"/>
    </location>
</feature>
<dbReference type="PROSITE" id="PS51031">
    <property type="entry name" value="BESS"/>
    <property type="match status" value="1"/>
</dbReference>
<dbReference type="GO" id="GO:0005667">
    <property type="term" value="C:transcription regulator complex"/>
    <property type="evidence" value="ECO:0007669"/>
    <property type="project" value="TreeGrafter"/>
</dbReference>